<dbReference type="InterPro" id="IPR000719">
    <property type="entry name" value="Prot_kinase_dom"/>
</dbReference>
<dbReference type="PANTHER" id="PTHR24356">
    <property type="entry name" value="SERINE/THREONINE-PROTEIN KINASE"/>
    <property type="match status" value="1"/>
</dbReference>
<dbReference type="GO" id="GO:0007010">
    <property type="term" value="P:cytoskeleton organization"/>
    <property type="evidence" value="ECO:0007669"/>
    <property type="project" value="UniProtKB-ARBA"/>
</dbReference>
<evidence type="ECO:0000256" key="1">
    <source>
        <dbReference type="ARBA" id="ARBA00012513"/>
    </source>
</evidence>
<comment type="catalytic activity">
    <reaction evidence="9">
        <text>L-seryl-[protein] + ATP = O-phospho-L-seryl-[protein] + ADP + H(+)</text>
        <dbReference type="Rhea" id="RHEA:17989"/>
        <dbReference type="Rhea" id="RHEA-COMP:9863"/>
        <dbReference type="Rhea" id="RHEA-COMP:11604"/>
        <dbReference type="ChEBI" id="CHEBI:15378"/>
        <dbReference type="ChEBI" id="CHEBI:29999"/>
        <dbReference type="ChEBI" id="CHEBI:30616"/>
        <dbReference type="ChEBI" id="CHEBI:83421"/>
        <dbReference type="ChEBI" id="CHEBI:456216"/>
        <dbReference type="EC" id="2.7.11.1"/>
    </reaction>
</comment>
<evidence type="ECO:0000256" key="11">
    <source>
        <dbReference type="RuleBase" id="RU000304"/>
    </source>
</evidence>
<dbReference type="GO" id="GO:0005524">
    <property type="term" value="F:ATP binding"/>
    <property type="evidence" value="ECO:0007669"/>
    <property type="project" value="UniProtKB-UniRule"/>
</dbReference>
<keyword evidence="4" id="KW-0808">Transferase</keyword>
<evidence type="ECO:0000256" key="7">
    <source>
        <dbReference type="ARBA" id="ARBA00022840"/>
    </source>
</evidence>
<dbReference type="SMART" id="SM00220">
    <property type="entry name" value="S_TKc"/>
    <property type="match status" value="1"/>
</dbReference>
<comment type="caution">
    <text evidence="13">The sequence shown here is derived from an EMBL/GenBank/DDBJ whole genome shotgun (WGS) entry which is preliminary data.</text>
</comment>
<evidence type="ECO:0000256" key="2">
    <source>
        <dbReference type="ARBA" id="ARBA00022527"/>
    </source>
</evidence>
<dbReference type="Gene3D" id="3.30.200.20">
    <property type="entry name" value="Phosphorylase Kinase, domain 1"/>
    <property type="match status" value="1"/>
</dbReference>
<dbReference type="EMBL" id="JABEBT010000005">
    <property type="protein sequence ID" value="KAF7639458.1"/>
    <property type="molecule type" value="Genomic_DNA"/>
</dbReference>
<proteinExistence type="inferred from homology"/>
<comment type="similarity">
    <text evidence="11">Belongs to the protein kinase superfamily.</text>
</comment>
<evidence type="ECO:0000256" key="3">
    <source>
        <dbReference type="ARBA" id="ARBA00022553"/>
    </source>
</evidence>
<gene>
    <name evidence="13" type="ORF">Mgra_00001135</name>
</gene>
<dbReference type="GO" id="GO:0004674">
    <property type="term" value="F:protein serine/threonine kinase activity"/>
    <property type="evidence" value="ECO:0007669"/>
    <property type="project" value="UniProtKB-KW"/>
</dbReference>
<protein>
    <recommendedName>
        <fullName evidence="1">non-specific serine/threonine protein kinase</fullName>
        <ecNumber evidence="1">2.7.11.1</ecNumber>
    </recommendedName>
</protein>
<dbReference type="Proteomes" id="UP000605970">
    <property type="component" value="Unassembled WGS sequence"/>
</dbReference>
<dbReference type="InterPro" id="IPR050236">
    <property type="entry name" value="Ser_Thr_kinase_AGC"/>
</dbReference>
<dbReference type="InterPro" id="IPR017441">
    <property type="entry name" value="Protein_kinase_ATP_BS"/>
</dbReference>
<keyword evidence="2 11" id="KW-0723">Serine/threonine-protein kinase</keyword>
<sequence length="330" mass="38024">MEKNDSETNLLTKSSLTTSLKKDDFLILAELGEGSYSTVYLASEKSTSNKFAIKVCLKRKIQREKKVHQIFRERDILRLLSTPEHSHPFIIRLYGTFQDSDCLYFVLSLAEKKDLLTRFKALGNCFDLEKTRFVMGELCLALLHIHALGVVHRDVKPENILLRKNGHILLSDFGCAKLLVNETVLTENNCTKEEEKQQLPEEGRKREKRRCSFVGTAQYVSPEMLNGEPSTSACDWWSFGVILFELLSGSRPFNGETEFLLFQQILKLKYQFPLNFVSETAKKLIERILVLDTIKRLDGLKIKEDTFFEGIDWDNLSKLKSPLFEVVNEE</sequence>
<dbReference type="InterPro" id="IPR008271">
    <property type="entry name" value="Ser/Thr_kinase_AS"/>
</dbReference>
<evidence type="ECO:0000313" key="13">
    <source>
        <dbReference type="EMBL" id="KAF7639458.1"/>
    </source>
</evidence>
<dbReference type="PROSITE" id="PS00107">
    <property type="entry name" value="PROTEIN_KINASE_ATP"/>
    <property type="match status" value="1"/>
</dbReference>
<reference evidence="13" key="1">
    <citation type="journal article" date="2020" name="Ecol. Evol.">
        <title>Genome structure and content of the rice root-knot nematode (Meloidogyne graminicola).</title>
        <authorList>
            <person name="Phan N.T."/>
            <person name="Danchin E.G.J."/>
            <person name="Klopp C."/>
            <person name="Perfus-Barbeoch L."/>
            <person name="Kozlowski D.K."/>
            <person name="Koutsovoulos G.D."/>
            <person name="Lopez-Roques C."/>
            <person name="Bouchez O."/>
            <person name="Zahm M."/>
            <person name="Besnard G."/>
            <person name="Bellafiore S."/>
        </authorList>
    </citation>
    <scope>NUCLEOTIDE SEQUENCE</scope>
    <source>
        <strain evidence="13">VN-18</strain>
    </source>
</reference>
<keyword evidence="14" id="KW-1185">Reference proteome</keyword>
<organism evidence="13 14">
    <name type="scientific">Meloidogyne graminicola</name>
    <dbReference type="NCBI Taxonomy" id="189291"/>
    <lineage>
        <taxon>Eukaryota</taxon>
        <taxon>Metazoa</taxon>
        <taxon>Ecdysozoa</taxon>
        <taxon>Nematoda</taxon>
        <taxon>Chromadorea</taxon>
        <taxon>Rhabditida</taxon>
        <taxon>Tylenchina</taxon>
        <taxon>Tylenchomorpha</taxon>
        <taxon>Tylenchoidea</taxon>
        <taxon>Meloidogynidae</taxon>
        <taxon>Meloidogyninae</taxon>
        <taxon>Meloidogyne</taxon>
    </lineage>
</organism>
<accession>A0A8T0A240</accession>
<dbReference type="AlphaFoldDB" id="A0A8T0A240"/>
<dbReference type="Gene3D" id="1.10.510.10">
    <property type="entry name" value="Transferase(Phosphotransferase) domain 1"/>
    <property type="match status" value="1"/>
</dbReference>
<dbReference type="PROSITE" id="PS00108">
    <property type="entry name" value="PROTEIN_KINASE_ST"/>
    <property type="match status" value="1"/>
</dbReference>
<name>A0A8T0A240_9BILA</name>
<dbReference type="PANTHER" id="PTHR24356:SF163">
    <property type="entry name" value="3-PHOSPHOINOSITIDE-DEPENDENT PROTEIN KINASE 1-RELATED"/>
    <property type="match status" value="1"/>
</dbReference>
<evidence type="ECO:0000256" key="9">
    <source>
        <dbReference type="ARBA" id="ARBA00048679"/>
    </source>
</evidence>
<keyword evidence="5 10" id="KW-0547">Nucleotide-binding</keyword>
<evidence type="ECO:0000256" key="4">
    <source>
        <dbReference type="ARBA" id="ARBA00022679"/>
    </source>
</evidence>
<feature type="binding site" evidence="10">
    <location>
        <position position="54"/>
    </location>
    <ligand>
        <name>ATP</name>
        <dbReference type="ChEBI" id="CHEBI:30616"/>
    </ligand>
</feature>
<keyword evidence="3" id="KW-0597">Phosphoprotein</keyword>
<comment type="catalytic activity">
    <reaction evidence="8">
        <text>L-threonyl-[protein] + ATP = O-phospho-L-threonyl-[protein] + ADP + H(+)</text>
        <dbReference type="Rhea" id="RHEA:46608"/>
        <dbReference type="Rhea" id="RHEA-COMP:11060"/>
        <dbReference type="Rhea" id="RHEA-COMP:11605"/>
        <dbReference type="ChEBI" id="CHEBI:15378"/>
        <dbReference type="ChEBI" id="CHEBI:30013"/>
        <dbReference type="ChEBI" id="CHEBI:30616"/>
        <dbReference type="ChEBI" id="CHEBI:61977"/>
        <dbReference type="ChEBI" id="CHEBI:456216"/>
        <dbReference type="EC" id="2.7.11.1"/>
    </reaction>
</comment>
<dbReference type="Pfam" id="PF00069">
    <property type="entry name" value="Pkinase"/>
    <property type="match status" value="1"/>
</dbReference>
<evidence type="ECO:0000256" key="5">
    <source>
        <dbReference type="ARBA" id="ARBA00022741"/>
    </source>
</evidence>
<evidence type="ECO:0000256" key="10">
    <source>
        <dbReference type="PROSITE-ProRule" id="PRU10141"/>
    </source>
</evidence>
<evidence type="ECO:0000313" key="14">
    <source>
        <dbReference type="Proteomes" id="UP000605970"/>
    </source>
</evidence>
<dbReference type="InterPro" id="IPR011009">
    <property type="entry name" value="Kinase-like_dom_sf"/>
</dbReference>
<dbReference type="SUPFAM" id="SSF56112">
    <property type="entry name" value="Protein kinase-like (PK-like)"/>
    <property type="match status" value="1"/>
</dbReference>
<evidence type="ECO:0000256" key="6">
    <source>
        <dbReference type="ARBA" id="ARBA00022777"/>
    </source>
</evidence>
<dbReference type="GO" id="GO:0035556">
    <property type="term" value="P:intracellular signal transduction"/>
    <property type="evidence" value="ECO:0007669"/>
    <property type="project" value="TreeGrafter"/>
</dbReference>
<feature type="domain" description="Protein kinase" evidence="12">
    <location>
        <begin position="25"/>
        <end position="308"/>
    </location>
</feature>
<dbReference type="FunFam" id="3.30.200.20:FF:000042">
    <property type="entry name" value="Aurora kinase A"/>
    <property type="match status" value="1"/>
</dbReference>
<dbReference type="PROSITE" id="PS50011">
    <property type="entry name" value="PROTEIN_KINASE_DOM"/>
    <property type="match status" value="1"/>
</dbReference>
<keyword evidence="7 10" id="KW-0067">ATP-binding</keyword>
<keyword evidence="6 13" id="KW-0418">Kinase</keyword>
<evidence type="ECO:0000259" key="12">
    <source>
        <dbReference type="PROSITE" id="PS50011"/>
    </source>
</evidence>
<dbReference type="OrthoDB" id="347657at2759"/>
<dbReference type="PIRSF" id="PIRSF000654">
    <property type="entry name" value="Integrin-linked_kinase"/>
    <property type="match status" value="1"/>
</dbReference>
<dbReference type="FunFam" id="1.10.510.10:FF:000024">
    <property type="entry name" value="Probable serine/threonine-protein kinase cot-1"/>
    <property type="match status" value="1"/>
</dbReference>
<dbReference type="EC" id="2.7.11.1" evidence="1"/>
<evidence type="ECO:0000256" key="8">
    <source>
        <dbReference type="ARBA" id="ARBA00047899"/>
    </source>
</evidence>